<accession>A0A9W9FW63</accession>
<sequence length="157" mass="17241">MAAERTNVSNDLVWQITRNQNSYLVRRNAGGGSQFSRDPLNLKNKHSFKYAGYANNKAIGVQSDENGGVTVTTKKAGTPQQPGKTFVTVNYGPKTSTRKIYKGVADKTAQNGYRADIREEAVARVSAVRRSQQPKKDTPAKQPRGVKARKAAEKDSE</sequence>
<comment type="caution">
    <text evidence="6">The sequence shown here is derived from an EMBL/GenBank/DDBJ whole genome shotgun (WGS) entry which is preliminary data.</text>
</comment>
<protein>
    <recommendedName>
        <fullName evidence="5">Ribosomal eL28/Mak16 domain-containing protein</fullName>
    </recommendedName>
</protein>
<keyword evidence="2" id="KW-0689">Ribosomal protein</keyword>
<reference evidence="6" key="2">
    <citation type="journal article" date="2023" name="IMA Fungus">
        <title>Comparative genomic study of the Penicillium genus elucidates a diverse pangenome and 15 lateral gene transfer events.</title>
        <authorList>
            <person name="Petersen C."/>
            <person name="Sorensen T."/>
            <person name="Nielsen M.R."/>
            <person name="Sondergaard T.E."/>
            <person name="Sorensen J.L."/>
            <person name="Fitzpatrick D.A."/>
            <person name="Frisvad J.C."/>
            <person name="Nielsen K.L."/>
        </authorList>
    </citation>
    <scope>NUCLEOTIDE SEQUENCE</scope>
    <source>
        <strain evidence="6">IBT 30069</strain>
    </source>
</reference>
<dbReference type="InterPro" id="IPR002672">
    <property type="entry name" value="Ribosomal_eL28"/>
</dbReference>
<evidence type="ECO:0000256" key="3">
    <source>
        <dbReference type="ARBA" id="ARBA00023274"/>
    </source>
</evidence>
<evidence type="ECO:0000313" key="6">
    <source>
        <dbReference type="EMBL" id="KAJ5107547.1"/>
    </source>
</evidence>
<evidence type="ECO:0000259" key="5">
    <source>
        <dbReference type="Pfam" id="PF01778"/>
    </source>
</evidence>
<proteinExistence type="inferred from homology"/>
<gene>
    <name evidence="6" type="ORF">N7456_004222</name>
</gene>
<keyword evidence="7" id="KW-1185">Reference proteome</keyword>
<evidence type="ECO:0000256" key="4">
    <source>
        <dbReference type="SAM" id="MobiDB-lite"/>
    </source>
</evidence>
<dbReference type="GO" id="GO:0005840">
    <property type="term" value="C:ribosome"/>
    <property type="evidence" value="ECO:0007669"/>
    <property type="project" value="UniProtKB-KW"/>
</dbReference>
<dbReference type="PANTHER" id="PTHR10544">
    <property type="entry name" value="60S RIBOSOMAL PROTEIN L28"/>
    <property type="match status" value="1"/>
</dbReference>
<comment type="similarity">
    <text evidence="1">Belongs to the eukaryotic ribosomal protein eL28 family.</text>
</comment>
<dbReference type="GO" id="GO:0006412">
    <property type="term" value="P:translation"/>
    <property type="evidence" value="ECO:0007669"/>
    <property type="project" value="InterPro"/>
</dbReference>
<dbReference type="GO" id="GO:0003735">
    <property type="term" value="F:structural constituent of ribosome"/>
    <property type="evidence" value="ECO:0007669"/>
    <property type="project" value="InterPro"/>
</dbReference>
<name>A0A9W9FW63_9EURO</name>
<dbReference type="OrthoDB" id="338850at2759"/>
<organism evidence="6 7">
    <name type="scientific">Penicillium angulare</name>
    <dbReference type="NCBI Taxonomy" id="116970"/>
    <lineage>
        <taxon>Eukaryota</taxon>
        <taxon>Fungi</taxon>
        <taxon>Dikarya</taxon>
        <taxon>Ascomycota</taxon>
        <taxon>Pezizomycotina</taxon>
        <taxon>Eurotiomycetes</taxon>
        <taxon>Eurotiomycetidae</taxon>
        <taxon>Eurotiales</taxon>
        <taxon>Aspergillaceae</taxon>
        <taxon>Penicillium</taxon>
    </lineage>
</organism>
<dbReference type="Proteomes" id="UP001149165">
    <property type="component" value="Unassembled WGS sequence"/>
</dbReference>
<dbReference type="InterPro" id="IPR029004">
    <property type="entry name" value="Ribosomal_eL28/Mak16"/>
</dbReference>
<feature type="region of interest" description="Disordered" evidence="4">
    <location>
        <begin position="124"/>
        <end position="157"/>
    </location>
</feature>
<dbReference type="GO" id="GO:1990904">
    <property type="term" value="C:ribonucleoprotein complex"/>
    <property type="evidence" value="ECO:0007669"/>
    <property type="project" value="UniProtKB-KW"/>
</dbReference>
<dbReference type="Pfam" id="PF01778">
    <property type="entry name" value="Ribosomal_L28e"/>
    <property type="match status" value="1"/>
</dbReference>
<reference evidence="6" key="1">
    <citation type="submission" date="2022-11" db="EMBL/GenBank/DDBJ databases">
        <authorList>
            <person name="Petersen C."/>
        </authorList>
    </citation>
    <scope>NUCLEOTIDE SEQUENCE</scope>
    <source>
        <strain evidence="6">IBT 30069</strain>
    </source>
</reference>
<evidence type="ECO:0000256" key="2">
    <source>
        <dbReference type="ARBA" id="ARBA00022980"/>
    </source>
</evidence>
<dbReference type="AlphaFoldDB" id="A0A9W9FW63"/>
<feature type="domain" description="Ribosomal eL28/Mak16" evidence="5">
    <location>
        <begin position="12"/>
        <end position="131"/>
    </location>
</feature>
<dbReference type="Gene3D" id="3.30.390.110">
    <property type="match status" value="1"/>
</dbReference>
<evidence type="ECO:0000256" key="1">
    <source>
        <dbReference type="ARBA" id="ARBA00007926"/>
    </source>
</evidence>
<dbReference type="FunFam" id="3.30.390.110:FF:000002">
    <property type="entry name" value="60S ribosomal protein L28"/>
    <property type="match status" value="1"/>
</dbReference>
<dbReference type="EMBL" id="JAPQKH010000003">
    <property type="protein sequence ID" value="KAJ5107547.1"/>
    <property type="molecule type" value="Genomic_DNA"/>
</dbReference>
<evidence type="ECO:0000313" key="7">
    <source>
        <dbReference type="Proteomes" id="UP001149165"/>
    </source>
</evidence>
<keyword evidence="3" id="KW-0687">Ribonucleoprotein</keyword>